<dbReference type="Proteomes" id="UP000611723">
    <property type="component" value="Unassembled WGS sequence"/>
</dbReference>
<name>A0A934X092_9BACT</name>
<accession>A0A934X092</accession>
<dbReference type="RefSeq" id="WP_201431737.1">
    <property type="nucleotide sequence ID" value="NZ_JAEQBW010000006.1"/>
</dbReference>
<sequence>MGIWDSFVEIVINLELKDYVLIVLGGASWDLVKSGTRKFFLRPLIETFKEFESKNAGFDYLGLTLKFQDTDIRVYGLEKLFTSRLGVVMPTIAKHYQKLLRDSQYPHTIFVPITYDNEQSKFVDYGDGEDFELEQYVTFWGISYDAFEMEQGVYDVNKSKLLSESFR</sequence>
<evidence type="ECO:0000313" key="2">
    <source>
        <dbReference type="Proteomes" id="UP000611723"/>
    </source>
</evidence>
<dbReference type="AlphaFoldDB" id="A0A934X092"/>
<proteinExistence type="predicted"/>
<gene>
    <name evidence="1" type="ORF">JKA74_13510</name>
</gene>
<evidence type="ECO:0000313" key="1">
    <source>
        <dbReference type="EMBL" id="MBK6266055.1"/>
    </source>
</evidence>
<keyword evidence="2" id="KW-1185">Reference proteome</keyword>
<protein>
    <submittedName>
        <fullName evidence="1">Uncharacterized protein</fullName>
    </submittedName>
</protein>
<comment type="caution">
    <text evidence="1">The sequence shown here is derived from an EMBL/GenBank/DDBJ whole genome shotgun (WGS) entry which is preliminary data.</text>
</comment>
<dbReference type="EMBL" id="JAEQBW010000006">
    <property type="protein sequence ID" value="MBK6266055.1"/>
    <property type="molecule type" value="Genomic_DNA"/>
</dbReference>
<reference evidence="1" key="1">
    <citation type="submission" date="2021-01" db="EMBL/GenBank/DDBJ databases">
        <title>Marivirga aurantiaca sp. nov., isolated from intertidal surface sediments.</title>
        <authorList>
            <person name="Zhang M."/>
        </authorList>
    </citation>
    <scope>NUCLEOTIDE SEQUENCE</scope>
    <source>
        <strain evidence="1">S37H4</strain>
    </source>
</reference>
<organism evidence="1 2">
    <name type="scientific">Marivirga aurantiaca</name>
    <dbReference type="NCBI Taxonomy" id="2802615"/>
    <lineage>
        <taxon>Bacteria</taxon>
        <taxon>Pseudomonadati</taxon>
        <taxon>Bacteroidota</taxon>
        <taxon>Cytophagia</taxon>
        <taxon>Cytophagales</taxon>
        <taxon>Marivirgaceae</taxon>
        <taxon>Marivirga</taxon>
    </lineage>
</organism>